<keyword evidence="2" id="KW-1133">Transmembrane helix</keyword>
<dbReference type="Pfam" id="PF00026">
    <property type="entry name" value="Asp"/>
    <property type="match status" value="2"/>
</dbReference>
<keyword evidence="3" id="KW-0732">Signal</keyword>
<organism evidence="5">
    <name type="scientific">Guillardia theta (strain CCMP2712)</name>
    <name type="common">Cryptophyte</name>
    <dbReference type="NCBI Taxonomy" id="905079"/>
    <lineage>
        <taxon>Eukaryota</taxon>
        <taxon>Cryptophyceae</taxon>
        <taxon>Pyrenomonadales</taxon>
        <taxon>Geminigeraceae</taxon>
        <taxon>Guillardia</taxon>
    </lineage>
</organism>
<evidence type="ECO:0000313" key="7">
    <source>
        <dbReference type="Proteomes" id="UP000011087"/>
    </source>
</evidence>
<dbReference type="KEGG" id="gtt:GUITHDRAFT_112491"/>
<proteinExistence type="inferred from homology"/>
<feature type="signal peptide" evidence="3">
    <location>
        <begin position="1"/>
        <end position="45"/>
    </location>
</feature>
<dbReference type="PROSITE" id="PS51767">
    <property type="entry name" value="PEPTIDASE_A1"/>
    <property type="match status" value="2"/>
</dbReference>
<evidence type="ECO:0000259" key="4">
    <source>
        <dbReference type="PROSITE" id="PS51767"/>
    </source>
</evidence>
<dbReference type="SUPFAM" id="SSF50630">
    <property type="entry name" value="Acid proteases"/>
    <property type="match status" value="2"/>
</dbReference>
<evidence type="ECO:0000256" key="1">
    <source>
        <dbReference type="ARBA" id="ARBA00007447"/>
    </source>
</evidence>
<dbReference type="AlphaFoldDB" id="L1IZK2"/>
<dbReference type="InterPro" id="IPR021109">
    <property type="entry name" value="Peptidase_aspartic_dom_sf"/>
</dbReference>
<feature type="domain" description="Peptidase A1" evidence="4">
    <location>
        <begin position="400"/>
        <end position="575"/>
    </location>
</feature>
<name>L1IZK2_GUITC</name>
<comment type="similarity">
    <text evidence="1">Belongs to the peptidase A1 family.</text>
</comment>
<dbReference type="PANTHER" id="PTHR47966:SF51">
    <property type="entry name" value="BETA-SITE APP-CLEAVING ENZYME, ISOFORM A-RELATED"/>
    <property type="match status" value="1"/>
</dbReference>
<dbReference type="EnsemblProtists" id="EKX41517">
    <property type="protein sequence ID" value="EKX41517"/>
    <property type="gene ID" value="GUITHDRAFT_112491"/>
</dbReference>
<feature type="domain" description="Peptidase A1" evidence="4">
    <location>
        <begin position="30"/>
        <end position="339"/>
    </location>
</feature>
<dbReference type="PRINTS" id="PR00792">
    <property type="entry name" value="PEPSIN"/>
</dbReference>
<dbReference type="HOGENOM" id="CLU_474471_0_0_1"/>
<dbReference type="InterPro" id="IPR001461">
    <property type="entry name" value="Aspartic_peptidase_A1"/>
</dbReference>
<feature type="chain" id="PRO_5008770716" description="Peptidase A1 domain-containing protein" evidence="3">
    <location>
        <begin position="46"/>
        <end position="575"/>
    </location>
</feature>
<dbReference type="GO" id="GO:0006508">
    <property type="term" value="P:proteolysis"/>
    <property type="evidence" value="ECO:0007669"/>
    <property type="project" value="InterPro"/>
</dbReference>
<reference evidence="6" key="3">
    <citation type="submission" date="2016-03" db="UniProtKB">
        <authorList>
            <consortium name="EnsemblProtists"/>
        </authorList>
    </citation>
    <scope>IDENTIFICATION</scope>
</reference>
<dbReference type="RefSeq" id="XP_005828497.1">
    <property type="nucleotide sequence ID" value="XM_005828440.1"/>
</dbReference>
<dbReference type="STRING" id="905079.L1IZK2"/>
<keyword evidence="2" id="KW-0472">Membrane</keyword>
<dbReference type="GeneID" id="17298132"/>
<reference evidence="5 7" key="1">
    <citation type="journal article" date="2012" name="Nature">
        <title>Algal genomes reveal evolutionary mosaicism and the fate of nucleomorphs.</title>
        <authorList>
            <consortium name="DOE Joint Genome Institute"/>
            <person name="Curtis B.A."/>
            <person name="Tanifuji G."/>
            <person name="Burki F."/>
            <person name="Gruber A."/>
            <person name="Irimia M."/>
            <person name="Maruyama S."/>
            <person name="Arias M.C."/>
            <person name="Ball S.G."/>
            <person name="Gile G.H."/>
            <person name="Hirakawa Y."/>
            <person name="Hopkins J.F."/>
            <person name="Kuo A."/>
            <person name="Rensing S.A."/>
            <person name="Schmutz J."/>
            <person name="Symeonidi A."/>
            <person name="Elias M."/>
            <person name="Eveleigh R.J."/>
            <person name="Herman E.K."/>
            <person name="Klute M.J."/>
            <person name="Nakayama T."/>
            <person name="Obornik M."/>
            <person name="Reyes-Prieto A."/>
            <person name="Armbrust E.V."/>
            <person name="Aves S.J."/>
            <person name="Beiko R.G."/>
            <person name="Coutinho P."/>
            <person name="Dacks J.B."/>
            <person name="Durnford D.G."/>
            <person name="Fast N.M."/>
            <person name="Green B.R."/>
            <person name="Grisdale C.J."/>
            <person name="Hempel F."/>
            <person name="Henrissat B."/>
            <person name="Hoppner M.P."/>
            <person name="Ishida K."/>
            <person name="Kim E."/>
            <person name="Koreny L."/>
            <person name="Kroth P.G."/>
            <person name="Liu Y."/>
            <person name="Malik S.B."/>
            <person name="Maier U.G."/>
            <person name="McRose D."/>
            <person name="Mock T."/>
            <person name="Neilson J.A."/>
            <person name="Onodera N.T."/>
            <person name="Poole A.M."/>
            <person name="Pritham E.J."/>
            <person name="Richards T.A."/>
            <person name="Rocap G."/>
            <person name="Roy S.W."/>
            <person name="Sarai C."/>
            <person name="Schaack S."/>
            <person name="Shirato S."/>
            <person name="Slamovits C.H."/>
            <person name="Spencer D.F."/>
            <person name="Suzuki S."/>
            <person name="Worden A.Z."/>
            <person name="Zauner S."/>
            <person name="Barry K."/>
            <person name="Bell C."/>
            <person name="Bharti A.K."/>
            <person name="Crow J.A."/>
            <person name="Grimwood J."/>
            <person name="Kramer R."/>
            <person name="Lindquist E."/>
            <person name="Lucas S."/>
            <person name="Salamov A."/>
            <person name="McFadden G.I."/>
            <person name="Lane C.E."/>
            <person name="Keeling P.J."/>
            <person name="Gray M.W."/>
            <person name="Grigoriev I.V."/>
            <person name="Archibald J.M."/>
        </authorList>
    </citation>
    <scope>NUCLEOTIDE SEQUENCE</scope>
    <source>
        <strain evidence="5 7">CCMP2712</strain>
    </source>
</reference>
<evidence type="ECO:0000256" key="2">
    <source>
        <dbReference type="SAM" id="Phobius"/>
    </source>
</evidence>
<dbReference type="CDD" id="cd05471">
    <property type="entry name" value="pepsin_like"/>
    <property type="match status" value="1"/>
</dbReference>
<dbReference type="InterPro" id="IPR034164">
    <property type="entry name" value="Pepsin-like_dom"/>
</dbReference>
<evidence type="ECO:0000313" key="5">
    <source>
        <dbReference type="EMBL" id="EKX41517.1"/>
    </source>
</evidence>
<feature type="transmembrane region" description="Helical" evidence="2">
    <location>
        <begin position="519"/>
        <end position="539"/>
    </location>
</feature>
<reference evidence="7" key="2">
    <citation type="submission" date="2012-11" db="EMBL/GenBank/DDBJ databases">
        <authorList>
            <person name="Kuo A."/>
            <person name="Curtis B.A."/>
            <person name="Tanifuji G."/>
            <person name="Burki F."/>
            <person name="Gruber A."/>
            <person name="Irimia M."/>
            <person name="Maruyama S."/>
            <person name="Arias M.C."/>
            <person name="Ball S.G."/>
            <person name="Gile G.H."/>
            <person name="Hirakawa Y."/>
            <person name="Hopkins J.F."/>
            <person name="Rensing S.A."/>
            <person name="Schmutz J."/>
            <person name="Symeonidi A."/>
            <person name="Elias M."/>
            <person name="Eveleigh R.J."/>
            <person name="Herman E.K."/>
            <person name="Klute M.J."/>
            <person name="Nakayama T."/>
            <person name="Obornik M."/>
            <person name="Reyes-Prieto A."/>
            <person name="Armbrust E.V."/>
            <person name="Aves S.J."/>
            <person name="Beiko R.G."/>
            <person name="Coutinho P."/>
            <person name="Dacks J.B."/>
            <person name="Durnford D.G."/>
            <person name="Fast N.M."/>
            <person name="Green B.R."/>
            <person name="Grisdale C."/>
            <person name="Hempe F."/>
            <person name="Henrissat B."/>
            <person name="Hoppner M.P."/>
            <person name="Ishida K.-I."/>
            <person name="Kim E."/>
            <person name="Koreny L."/>
            <person name="Kroth P.G."/>
            <person name="Liu Y."/>
            <person name="Malik S.-B."/>
            <person name="Maier U.G."/>
            <person name="McRose D."/>
            <person name="Mock T."/>
            <person name="Neilson J.A."/>
            <person name="Onodera N.T."/>
            <person name="Poole A.M."/>
            <person name="Pritham E.J."/>
            <person name="Richards T.A."/>
            <person name="Rocap G."/>
            <person name="Roy S.W."/>
            <person name="Sarai C."/>
            <person name="Schaack S."/>
            <person name="Shirato S."/>
            <person name="Slamovits C.H."/>
            <person name="Spencer D.F."/>
            <person name="Suzuki S."/>
            <person name="Worden A.Z."/>
            <person name="Zauner S."/>
            <person name="Barry K."/>
            <person name="Bell C."/>
            <person name="Bharti A.K."/>
            <person name="Crow J.A."/>
            <person name="Grimwood J."/>
            <person name="Kramer R."/>
            <person name="Lindquist E."/>
            <person name="Lucas S."/>
            <person name="Salamov A."/>
            <person name="McFadden G.I."/>
            <person name="Lane C.E."/>
            <person name="Keeling P.J."/>
            <person name="Gray M.W."/>
            <person name="Grigoriev I.V."/>
            <person name="Archibald J.M."/>
        </authorList>
    </citation>
    <scope>NUCLEOTIDE SEQUENCE</scope>
    <source>
        <strain evidence="7">CCMP2712</strain>
    </source>
</reference>
<gene>
    <name evidence="5" type="ORF">GUITHDRAFT_112491</name>
</gene>
<dbReference type="GO" id="GO:0004190">
    <property type="term" value="F:aspartic-type endopeptidase activity"/>
    <property type="evidence" value="ECO:0007669"/>
    <property type="project" value="InterPro"/>
</dbReference>
<protein>
    <recommendedName>
        <fullName evidence="4">Peptidase A1 domain-containing protein</fullName>
    </recommendedName>
</protein>
<dbReference type="InterPro" id="IPR033121">
    <property type="entry name" value="PEPTIDASE_A1"/>
</dbReference>
<keyword evidence="7" id="KW-1185">Reference proteome</keyword>
<evidence type="ECO:0000256" key="3">
    <source>
        <dbReference type="SAM" id="SignalP"/>
    </source>
</evidence>
<dbReference type="PANTHER" id="PTHR47966">
    <property type="entry name" value="BETA-SITE APP-CLEAVING ENZYME, ISOFORM A-RELATED"/>
    <property type="match status" value="1"/>
</dbReference>
<dbReference type="OrthoDB" id="771136at2759"/>
<dbReference type="Proteomes" id="UP000011087">
    <property type="component" value="Unassembled WGS sequence"/>
</dbReference>
<dbReference type="EMBL" id="JH993023">
    <property type="protein sequence ID" value="EKX41517.1"/>
    <property type="molecule type" value="Genomic_DNA"/>
</dbReference>
<accession>L1IZK2</accession>
<dbReference type="Gene3D" id="2.40.70.10">
    <property type="entry name" value="Acid Proteases"/>
    <property type="match status" value="3"/>
</dbReference>
<sequence>MALTGSMQRNRPIQPSLALPSLRSPSSLSLCLALLLALPLESVRADLARFQDLFHTPFRPQDSRHFQVDESSTFTANPDLRFVLSYADGSELRGFGGDDVVHVGDFHGLAPFGLLYQCNSPDFNGVDGILGFGLPKPGTQGNELPRPLLWALTDKIKHDSNAQALQRKFSFYSTDDAAELQLGGYDPKSCEDVMHYTPSLSKTDYIVGVTSVKFGRSAHDARELLQFSNPTGGEYLPAIMDSGTSCLVLPGSHLNGRLANDPFSDFQSMWSLDNSFFISIGGRSFEIPSSSWFLARTNQTCVQPSPNGMIGLLIGDVFFRSYLVEFDMTDQERPVIGIAKLSYMVSPVKTADLDYYHLPRVPVQKLRLLKGEETMYPSEHTERLREVDRIPISDKKGTQYFMNLAIGTPPQPFTVIFDTGSAVFGVFTEQSELPLSISSKLMGGASLHVEADAMSSLMVWPKEDSSGETLMVKGSKSAVLEGMRRRGQASALLLAGLDLSARRAGAGAGAGVRGSSNGIVGVAAVILSLIVSVSLLVAARRRRATQSARHAYVMLDVSHATWLNGGEATRTDSHA</sequence>
<dbReference type="PaxDb" id="55529-EKX41517"/>
<evidence type="ECO:0000313" key="6">
    <source>
        <dbReference type="EnsemblProtists" id="EKX41517"/>
    </source>
</evidence>
<keyword evidence="2" id="KW-0812">Transmembrane</keyword>